<dbReference type="GO" id="GO:0004540">
    <property type="term" value="F:RNA nuclease activity"/>
    <property type="evidence" value="ECO:0007669"/>
    <property type="project" value="InterPro"/>
</dbReference>
<evidence type="ECO:0000259" key="9">
    <source>
        <dbReference type="Pfam" id="PF01850"/>
    </source>
</evidence>
<organism evidence="10 11">
    <name type="scientific">Sinorhizobium terangae</name>
    <dbReference type="NCBI Taxonomy" id="110322"/>
    <lineage>
        <taxon>Bacteria</taxon>
        <taxon>Pseudomonadati</taxon>
        <taxon>Pseudomonadota</taxon>
        <taxon>Alphaproteobacteria</taxon>
        <taxon>Hyphomicrobiales</taxon>
        <taxon>Rhizobiaceae</taxon>
        <taxon>Sinorhizobium/Ensifer group</taxon>
        <taxon>Sinorhizobium</taxon>
    </lineage>
</organism>
<dbReference type="Pfam" id="PF01850">
    <property type="entry name" value="PIN"/>
    <property type="match status" value="1"/>
</dbReference>
<dbReference type="EMBL" id="WITC01000057">
    <property type="protein sequence ID" value="MQX15871.1"/>
    <property type="molecule type" value="Genomic_DNA"/>
</dbReference>
<dbReference type="AlphaFoldDB" id="A0A6N7LDB6"/>
<evidence type="ECO:0000313" key="10">
    <source>
        <dbReference type="EMBL" id="MQX15871.1"/>
    </source>
</evidence>
<keyword evidence="2 8" id="KW-1277">Toxin-antitoxin system</keyword>
<feature type="binding site" evidence="8">
    <location>
        <position position="5"/>
    </location>
    <ligand>
        <name>Mg(2+)</name>
        <dbReference type="ChEBI" id="CHEBI:18420"/>
    </ligand>
</feature>
<comment type="caution">
    <text evidence="10">The sequence shown here is derived from an EMBL/GenBank/DDBJ whole genome shotgun (WGS) entry which is preliminary data.</text>
</comment>
<keyword evidence="4 8" id="KW-0479">Metal-binding</keyword>
<dbReference type="PANTHER" id="PTHR33653:SF1">
    <property type="entry name" value="RIBONUCLEASE VAPC2"/>
    <property type="match status" value="1"/>
</dbReference>
<dbReference type="Gene3D" id="3.40.50.1010">
    <property type="entry name" value="5'-nuclease"/>
    <property type="match status" value="1"/>
</dbReference>
<evidence type="ECO:0000256" key="5">
    <source>
        <dbReference type="ARBA" id="ARBA00022801"/>
    </source>
</evidence>
<evidence type="ECO:0000256" key="8">
    <source>
        <dbReference type="HAMAP-Rule" id="MF_00265"/>
    </source>
</evidence>
<protein>
    <recommendedName>
        <fullName evidence="8">Ribonuclease VapC</fullName>
        <shortName evidence="8">RNase VapC</shortName>
        <ecNumber evidence="8">3.1.-.-</ecNumber>
    </recommendedName>
    <alternativeName>
        <fullName evidence="8">Toxin VapC</fullName>
    </alternativeName>
</protein>
<evidence type="ECO:0000256" key="2">
    <source>
        <dbReference type="ARBA" id="ARBA00022649"/>
    </source>
</evidence>
<keyword evidence="11" id="KW-1185">Reference proteome</keyword>
<dbReference type="EC" id="3.1.-.-" evidence="8"/>
<dbReference type="InterPro" id="IPR029060">
    <property type="entry name" value="PIN-like_dom_sf"/>
</dbReference>
<name>A0A6N7LDB6_SINTE</name>
<evidence type="ECO:0000256" key="4">
    <source>
        <dbReference type="ARBA" id="ARBA00022723"/>
    </source>
</evidence>
<keyword evidence="6 8" id="KW-0460">Magnesium</keyword>
<dbReference type="PANTHER" id="PTHR33653">
    <property type="entry name" value="RIBONUCLEASE VAPC2"/>
    <property type="match status" value="1"/>
</dbReference>
<dbReference type="Proteomes" id="UP000439983">
    <property type="component" value="Unassembled WGS sequence"/>
</dbReference>
<dbReference type="GO" id="GO:0016787">
    <property type="term" value="F:hydrolase activity"/>
    <property type="evidence" value="ECO:0007669"/>
    <property type="project" value="UniProtKB-KW"/>
</dbReference>
<keyword evidence="8" id="KW-0800">Toxin</keyword>
<comment type="cofactor">
    <cofactor evidence="1 8">
        <name>Mg(2+)</name>
        <dbReference type="ChEBI" id="CHEBI:18420"/>
    </cofactor>
</comment>
<sequence length="142" mass="15210">MIILDTNVLSELLTPSPSAAVEAWLADQPPTSVFTTTVTEAEILCGLRLLSDGRRRRNLEGAIVPIFGEDLAGRILPFDSEAADAYATLAVERRTAGRPISQFDAQIAAIARSRGAALATRNVADFEGTGIAIINPWNHQLP</sequence>
<gene>
    <name evidence="8" type="primary">vapC</name>
    <name evidence="10" type="ORF">GHK62_14230</name>
</gene>
<feature type="binding site" evidence="8">
    <location>
        <position position="104"/>
    </location>
    <ligand>
        <name>Mg(2+)</name>
        <dbReference type="ChEBI" id="CHEBI:18420"/>
    </ligand>
</feature>
<comment type="similarity">
    <text evidence="7 8">Belongs to the PINc/VapC protein family.</text>
</comment>
<dbReference type="InterPro" id="IPR002716">
    <property type="entry name" value="PIN_dom"/>
</dbReference>
<evidence type="ECO:0000256" key="7">
    <source>
        <dbReference type="ARBA" id="ARBA00038093"/>
    </source>
</evidence>
<evidence type="ECO:0000256" key="3">
    <source>
        <dbReference type="ARBA" id="ARBA00022722"/>
    </source>
</evidence>
<dbReference type="InterPro" id="IPR022907">
    <property type="entry name" value="VapC_family"/>
</dbReference>
<evidence type="ECO:0000256" key="6">
    <source>
        <dbReference type="ARBA" id="ARBA00022842"/>
    </source>
</evidence>
<dbReference type="GO" id="GO:0000287">
    <property type="term" value="F:magnesium ion binding"/>
    <property type="evidence" value="ECO:0007669"/>
    <property type="project" value="UniProtKB-UniRule"/>
</dbReference>
<dbReference type="RefSeq" id="WP_184108595.1">
    <property type="nucleotide sequence ID" value="NZ_JACIGA010000006.1"/>
</dbReference>
<dbReference type="InterPro" id="IPR050556">
    <property type="entry name" value="Type_II_TA_system_RNase"/>
</dbReference>
<keyword evidence="3 8" id="KW-0540">Nuclease</keyword>
<dbReference type="GO" id="GO:0090729">
    <property type="term" value="F:toxin activity"/>
    <property type="evidence" value="ECO:0007669"/>
    <property type="project" value="UniProtKB-KW"/>
</dbReference>
<accession>A0A6N7LDB6</accession>
<proteinExistence type="inferred from homology"/>
<evidence type="ECO:0000313" key="11">
    <source>
        <dbReference type="Proteomes" id="UP000439983"/>
    </source>
</evidence>
<dbReference type="SUPFAM" id="SSF88723">
    <property type="entry name" value="PIN domain-like"/>
    <property type="match status" value="1"/>
</dbReference>
<dbReference type="CDD" id="cd18731">
    <property type="entry name" value="PIN_NgFitB-like"/>
    <property type="match status" value="1"/>
</dbReference>
<feature type="domain" description="PIN" evidence="9">
    <location>
        <begin position="2"/>
        <end position="122"/>
    </location>
</feature>
<keyword evidence="5 8" id="KW-0378">Hydrolase</keyword>
<reference evidence="10 11" key="1">
    <citation type="journal article" date="2013" name="Genome Biol.">
        <title>Comparative genomics of the core and accessory genomes of 48 Sinorhizobium strains comprising five genospecies.</title>
        <authorList>
            <person name="Sugawara M."/>
            <person name="Epstein B."/>
            <person name="Badgley B.D."/>
            <person name="Unno T."/>
            <person name="Xu L."/>
            <person name="Reese J."/>
            <person name="Gyaneshwar P."/>
            <person name="Denny R."/>
            <person name="Mudge J."/>
            <person name="Bharti A.K."/>
            <person name="Farmer A.D."/>
            <person name="May G.D."/>
            <person name="Woodward J.E."/>
            <person name="Medigue C."/>
            <person name="Vallenet D."/>
            <person name="Lajus A."/>
            <person name="Rouy Z."/>
            <person name="Martinez-Vaz B."/>
            <person name="Tiffin P."/>
            <person name="Young N.D."/>
            <person name="Sadowsky M.J."/>
        </authorList>
    </citation>
    <scope>NUCLEOTIDE SEQUENCE [LARGE SCALE GENOMIC DNA]</scope>
    <source>
        <strain evidence="10 11">USDA4894</strain>
    </source>
</reference>
<comment type="function">
    <text evidence="8">Toxic component of a toxin-antitoxin (TA) system. An RNase.</text>
</comment>
<dbReference type="HAMAP" id="MF_00265">
    <property type="entry name" value="VapC_Nob1"/>
    <property type="match status" value="1"/>
</dbReference>
<evidence type="ECO:0000256" key="1">
    <source>
        <dbReference type="ARBA" id="ARBA00001946"/>
    </source>
</evidence>